<evidence type="ECO:0000313" key="1">
    <source>
        <dbReference type="EMBL" id="MDR5589097.1"/>
    </source>
</evidence>
<reference evidence="2" key="1">
    <citation type="submission" date="2023-07" db="EMBL/GenBank/DDBJ databases">
        <title>Christiangramia sp. SM2212., a novel bacterium of the family Flavobacteriaceae isolated from the sea sediment.</title>
        <authorList>
            <person name="Wang J."/>
            <person name="Zhang X."/>
        </authorList>
    </citation>
    <scope>NUCLEOTIDE SEQUENCE [LARGE SCALE GENOMIC DNA]</scope>
    <source>
        <strain evidence="2">SM2212</strain>
    </source>
</reference>
<name>A0ABU1EM03_9FLAO</name>
<gene>
    <name evidence="1" type="ORF">RE431_00490</name>
</gene>
<dbReference type="EMBL" id="JAVJIU010000001">
    <property type="protein sequence ID" value="MDR5589097.1"/>
    <property type="molecule type" value="Genomic_DNA"/>
</dbReference>
<proteinExistence type="predicted"/>
<sequence>MQKFKSYSCVLIFIILGIHETIGQTKESQNLNLSVGYGISAPYDETDIDGSGFFAQGEYIFDLKNWIDLRPYMGLFLTYENSDNELYKTTSKALLIGGKGRITAPIPWVAPYLELGIGASIGNFETITPLTNLSKNGVLMHIPFSLGLELGPKHNFDLSFTYFYHPAVEQFSGAIAFGISIPIKKA</sequence>
<protein>
    <recommendedName>
        <fullName evidence="3">Outer membrane protein beta-barrel domain-containing protein</fullName>
    </recommendedName>
</protein>
<dbReference type="Proteomes" id="UP001257234">
    <property type="component" value="Unassembled WGS sequence"/>
</dbReference>
<keyword evidence="2" id="KW-1185">Reference proteome</keyword>
<dbReference type="RefSeq" id="WP_309559999.1">
    <property type="nucleotide sequence ID" value="NZ_JAVJIU010000001.1"/>
</dbReference>
<organism evidence="1 2">
    <name type="scientific">Christiangramia sediminicola</name>
    <dbReference type="NCBI Taxonomy" id="3073267"/>
    <lineage>
        <taxon>Bacteria</taxon>
        <taxon>Pseudomonadati</taxon>
        <taxon>Bacteroidota</taxon>
        <taxon>Flavobacteriia</taxon>
        <taxon>Flavobacteriales</taxon>
        <taxon>Flavobacteriaceae</taxon>
        <taxon>Christiangramia</taxon>
    </lineage>
</organism>
<evidence type="ECO:0000313" key="2">
    <source>
        <dbReference type="Proteomes" id="UP001257234"/>
    </source>
</evidence>
<evidence type="ECO:0008006" key="3">
    <source>
        <dbReference type="Google" id="ProtNLM"/>
    </source>
</evidence>
<accession>A0ABU1EM03</accession>
<comment type="caution">
    <text evidence="1">The sequence shown here is derived from an EMBL/GenBank/DDBJ whole genome shotgun (WGS) entry which is preliminary data.</text>
</comment>